<protein>
    <recommendedName>
        <fullName evidence="1">F-box domain-containing protein</fullName>
    </recommendedName>
</protein>
<evidence type="ECO:0000313" key="3">
    <source>
        <dbReference type="Proteomes" id="UP001412239"/>
    </source>
</evidence>
<reference evidence="2" key="1">
    <citation type="submission" date="2015-10" db="EMBL/GenBank/DDBJ databases">
        <authorList>
            <person name="Regsiter A."/>
            <person name="william w."/>
        </authorList>
    </citation>
    <scope>NUCLEOTIDE SEQUENCE</scope>
    <source>
        <strain evidence="2">Montdore</strain>
    </source>
</reference>
<dbReference type="Pfam" id="PF12937">
    <property type="entry name" value="F-box-like"/>
    <property type="match status" value="1"/>
</dbReference>
<dbReference type="Proteomes" id="UP001412239">
    <property type="component" value="Unassembled WGS sequence"/>
</dbReference>
<feature type="domain" description="F-box" evidence="1">
    <location>
        <begin position="25"/>
        <end position="95"/>
    </location>
</feature>
<organism evidence="2 3">
    <name type="scientific">Tuber aestivum</name>
    <name type="common">summer truffle</name>
    <dbReference type="NCBI Taxonomy" id="59557"/>
    <lineage>
        <taxon>Eukaryota</taxon>
        <taxon>Fungi</taxon>
        <taxon>Dikarya</taxon>
        <taxon>Ascomycota</taxon>
        <taxon>Pezizomycotina</taxon>
        <taxon>Pezizomycetes</taxon>
        <taxon>Pezizales</taxon>
        <taxon>Tuberaceae</taxon>
        <taxon>Tuber</taxon>
    </lineage>
</organism>
<gene>
    <name evidence="2" type="ORF">GSTUAT00006928001</name>
</gene>
<dbReference type="EMBL" id="LN891102">
    <property type="protein sequence ID" value="CUS08979.1"/>
    <property type="molecule type" value="Genomic_DNA"/>
</dbReference>
<accession>A0A292PN51</accession>
<name>A0A292PN51_9PEZI</name>
<sequence length="562" mass="63459">MMRRTKKAISRISNPKPLGSPPPFLPAEILLQIFEYLAPNNTLPQSSVYSCHGVTLENPSPSNNYTCTTCQTGYLLSASLVSRHWCKTARPLLYRVVRIGYSMFIPGDEEIYFNCINKAYHGRDRFFFNVFDRERPEYSRIGTCHPGLIKIHEKTKIELLNARLKTLQLFRRTVTESPDIRKMVACWELGALFPMPTPGWREQGASSKRDHEYCHPLADTLERVGEIVEATIPYLTSLRWIDFHLDPDVVGSSAEALSYVVKKSITRMTWKPRLEGCKCNHVRLQLPIGRTEYNDIPAQSYGLSERTPSLEIYSDFDLPHYSSAIFKALAAETCEVEINRPTRPSLRRASPSLEGIDFPMTTSMRFIGAGAPTISQVIRREGGRAAAARGIVTAITVGDKDIRFADLRSLLAHSKNLKHLRLENVRVSAPRREDIENSSKATVLKSATLKSVFWDVVPSDVEGRRTETVTYYLVKSTSEDHLPVLESLSGPAKRAYTEWWLGELKRVHPQKDIEIRSSESEMEMVLRPSTKAAGDHLVAASRAPRTQTSGRVFGDSVLEYII</sequence>
<evidence type="ECO:0000313" key="2">
    <source>
        <dbReference type="EMBL" id="CUS08979.1"/>
    </source>
</evidence>
<keyword evidence="3" id="KW-1185">Reference proteome</keyword>
<evidence type="ECO:0000259" key="1">
    <source>
        <dbReference type="Pfam" id="PF12937"/>
    </source>
</evidence>
<dbReference type="AlphaFoldDB" id="A0A292PN51"/>
<proteinExistence type="predicted"/>
<dbReference type="InterPro" id="IPR001810">
    <property type="entry name" value="F-box_dom"/>
</dbReference>